<keyword evidence="2" id="KW-0472">Membrane</keyword>
<dbReference type="RefSeq" id="WP_378228234.1">
    <property type="nucleotide sequence ID" value="NZ_JBHSLL010000012.1"/>
</dbReference>
<dbReference type="Pfam" id="PF09977">
    <property type="entry name" value="Tad_C"/>
    <property type="match status" value="1"/>
</dbReference>
<evidence type="ECO:0000313" key="5">
    <source>
        <dbReference type="EMBL" id="MFC5385314.1"/>
    </source>
</evidence>
<keyword evidence="6" id="KW-1185">Reference proteome</keyword>
<dbReference type="Pfam" id="PF13400">
    <property type="entry name" value="Tad"/>
    <property type="match status" value="1"/>
</dbReference>
<feature type="transmembrane region" description="Helical" evidence="2">
    <location>
        <begin position="21"/>
        <end position="49"/>
    </location>
</feature>
<organism evidence="5 6">
    <name type="scientific">Aquamicrobium segne</name>
    <dbReference type="NCBI Taxonomy" id="469547"/>
    <lineage>
        <taxon>Bacteria</taxon>
        <taxon>Pseudomonadati</taxon>
        <taxon>Pseudomonadota</taxon>
        <taxon>Alphaproteobacteria</taxon>
        <taxon>Hyphomicrobiales</taxon>
        <taxon>Phyllobacteriaceae</taxon>
        <taxon>Aquamicrobium</taxon>
    </lineage>
</organism>
<evidence type="ECO:0000313" key="6">
    <source>
        <dbReference type="Proteomes" id="UP001596016"/>
    </source>
</evidence>
<proteinExistence type="predicted"/>
<keyword evidence="2" id="KW-0812">Transmembrane</keyword>
<evidence type="ECO:0000256" key="2">
    <source>
        <dbReference type="SAM" id="Phobius"/>
    </source>
</evidence>
<reference evidence="6" key="1">
    <citation type="journal article" date="2019" name="Int. J. Syst. Evol. Microbiol.">
        <title>The Global Catalogue of Microorganisms (GCM) 10K type strain sequencing project: providing services to taxonomists for standard genome sequencing and annotation.</title>
        <authorList>
            <consortium name="The Broad Institute Genomics Platform"/>
            <consortium name="The Broad Institute Genome Sequencing Center for Infectious Disease"/>
            <person name="Wu L."/>
            <person name="Ma J."/>
        </authorList>
    </citation>
    <scope>NUCLEOTIDE SEQUENCE [LARGE SCALE GENOMIC DNA]</scope>
    <source>
        <strain evidence="6">CGMCC 4.1415</strain>
    </source>
</reference>
<accession>A0ABW0GUL8</accession>
<gene>
    <name evidence="5" type="ORF">ACFPLB_04945</name>
</gene>
<sequence length="239" mass="25519">MRPGSSPQKPAQQTFIANSKSNFVVMIALALPFSFMLSAFTVSTAALYLEHRHAQAVTDLAAIAAAGNMDSAEQIITSIFANNDLGRIHISQIGQATPPTPDRPVVTVIRGHYTPDGKQPHARRFKSQKQPYNAVQITLHTVSHLFFGDGLVTPPIIRTRAVASNRGHNIQSGLSIGEPTQGAPWLAGGEENEVAWSAQARAHLDATASPFRLSSSPPPLQTKTAPASRPGKAIPVLVQ</sequence>
<feature type="domain" description="Putative Flp pilus-assembly TadG-like N-terminal" evidence="4">
    <location>
        <begin position="24"/>
        <end position="67"/>
    </location>
</feature>
<protein>
    <submittedName>
        <fullName evidence="5">TadG family pilus assembly protein</fullName>
    </submittedName>
</protein>
<dbReference type="InterPro" id="IPR028087">
    <property type="entry name" value="Tad_N"/>
</dbReference>
<comment type="caution">
    <text evidence="5">The sequence shown here is derived from an EMBL/GenBank/DDBJ whole genome shotgun (WGS) entry which is preliminary data.</text>
</comment>
<keyword evidence="2" id="KW-1133">Transmembrane helix</keyword>
<dbReference type="EMBL" id="JBHSLL010000012">
    <property type="protein sequence ID" value="MFC5385314.1"/>
    <property type="molecule type" value="Genomic_DNA"/>
</dbReference>
<dbReference type="InterPro" id="IPR018705">
    <property type="entry name" value="DUF2134_membrane"/>
</dbReference>
<feature type="domain" description="DUF2134" evidence="3">
    <location>
        <begin position="70"/>
        <end position="163"/>
    </location>
</feature>
<evidence type="ECO:0000256" key="1">
    <source>
        <dbReference type="SAM" id="MobiDB-lite"/>
    </source>
</evidence>
<dbReference type="Proteomes" id="UP001596016">
    <property type="component" value="Unassembled WGS sequence"/>
</dbReference>
<evidence type="ECO:0000259" key="4">
    <source>
        <dbReference type="Pfam" id="PF13400"/>
    </source>
</evidence>
<name>A0ABW0GUL8_9HYPH</name>
<feature type="region of interest" description="Disordered" evidence="1">
    <location>
        <begin position="209"/>
        <end position="239"/>
    </location>
</feature>
<evidence type="ECO:0000259" key="3">
    <source>
        <dbReference type="Pfam" id="PF09977"/>
    </source>
</evidence>